<organism evidence="1">
    <name type="scientific">Arundo donax</name>
    <name type="common">Giant reed</name>
    <name type="synonym">Donax arundinaceus</name>
    <dbReference type="NCBI Taxonomy" id="35708"/>
    <lineage>
        <taxon>Eukaryota</taxon>
        <taxon>Viridiplantae</taxon>
        <taxon>Streptophyta</taxon>
        <taxon>Embryophyta</taxon>
        <taxon>Tracheophyta</taxon>
        <taxon>Spermatophyta</taxon>
        <taxon>Magnoliopsida</taxon>
        <taxon>Liliopsida</taxon>
        <taxon>Poales</taxon>
        <taxon>Poaceae</taxon>
        <taxon>PACMAD clade</taxon>
        <taxon>Arundinoideae</taxon>
        <taxon>Arundineae</taxon>
        <taxon>Arundo</taxon>
    </lineage>
</organism>
<reference evidence="1" key="1">
    <citation type="submission" date="2014-09" db="EMBL/GenBank/DDBJ databases">
        <authorList>
            <person name="Magalhaes I.L.F."/>
            <person name="Oliveira U."/>
            <person name="Santos F.R."/>
            <person name="Vidigal T.H.D.A."/>
            <person name="Brescovit A.D."/>
            <person name="Santos A.J."/>
        </authorList>
    </citation>
    <scope>NUCLEOTIDE SEQUENCE</scope>
    <source>
        <tissue evidence="1">Shoot tissue taken approximately 20 cm above the soil surface</tissue>
    </source>
</reference>
<accession>A0A0A9EWB2</accession>
<dbReference type="AlphaFoldDB" id="A0A0A9EWB2"/>
<dbReference type="EMBL" id="GBRH01197558">
    <property type="protein sequence ID" value="JAE00338.1"/>
    <property type="molecule type" value="Transcribed_RNA"/>
</dbReference>
<sequence length="53" mass="6496">MTRKSKHRSCIFVFFHKVRSSTRTSNQRLQKTKNRNYLKKVYEIPSCLIECRF</sequence>
<proteinExistence type="predicted"/>
<reference evidence="1" key="2">
    <citation type="journal article" date="2015" name="Data Brief">
        <title>Shoot transcriptome of the giant reed, Arundo donax.</title>
        <authorList>
            <person name="Barrero R.A."/>
            <person name="Guerrero F.D."/>
            <person name="Moolhuijzen P."/>
            <person name="Goolsby J.A."/>
            <person name="Tidwell J."/>
            <person name="Bellgard S.E."/>
            <person name="Bellgard M.I."/>
        </authorList>
    </citation>
    <scope>NUCLEOTIDE SEQUENCE</scope>
    <source>
        <tissue evidence="1">Shoot tissue taken approximately 20 cm above the soil surface</tissue>
    </source>
</reference>
<protein>
    <submittedName>
        <fullName evidence="1">Uncharacterized protein</fullName>
    </submittedName>
</protein>
<name>A0A0A9EWB2_ARUDO</name>
<evidence type="ECO:0000313" key="1">
    <source>
        <dbReference type="EMBL" id="JAE00338.1"/>
    </source>
</evidence>